<dbReference type="AlphaFoldDB" id="A0A2X0ID62"/>
<name>A0A2X0ID62_9ACTN</name>
<accession>A0A2X0ID62</accession>
<organism evidence="1 2">
    <name type="scientific">Streptacidiphilus pinicola</name>
    <dbReference type="NCBI Taxonomy" id="2219663"/>
    <lineage>
        <taxon>Bacteria</taxon>
        <taxon>Bacillati</taxon>
        <taxon>Actinomycetota</taxon>
        <taxon>Actinomycetes</taxon>
        <taxon>Kitasatosporales</taxon>
        <taxon>Streptomycetaceae</taxon>
        <taxon>Streptacidiphilus</taxon>
    </lineage>
</organism>
<reference evidence="1 2" key="1">
    <citation type="submission" date="2018-06" db="EMBL/GenBank/DDBJ databases">
        <title>Streptacidiphilus pinicola sp. nov., isolated from pine grove soil.</title>
        <authorList>
            <person name="Roh S.G."/>
            <person name="Park S."/>
            <person name="Kim M.-K."/>
            <person name="Yun B.-R."/>
            <person name="Park J."/>
            <person name="Kim M.J."/>
            <person name="Kim Y.S."/>
            <person name="Kim S.B."/>
        </authorList>
    </citation>
    <scope>NUCLEOTIDE SEQUENCE [LARGE SCALE GENOMIC DNA]</scope>
    <source>
        <strain evidence="1 2">MMS16-CNU450</strain>
    </source>
</reference>
<dbReference type="Proteomes" id="UP000248889">
    <property type="component" value="Unassembled WGS sequence"/>
</dbReference>
<dbReference type="EMBL" id="QKYN01000154">
    <property type="protein sequence ID" value="RAG81553.1"/>
    <property type="molecule type" value="Genomic_DNA"/>
</dbReference>
<gene>
    <name evidence="1" type="ORF">DN069_32380</name>
</gene>
<proteinExistence type="predicted"/>
<keyword evidence="2" id="KW-1185">Reference proteome</keyword>
<comment type="caution">
    <text evidence="1">The sequence shown here is derived from an EMBL/GenBank/DDBJ whole genome shotgun (WGS) entry which is preliminary data.</text>
</comment>
<dbReference type="RefSeq" id="WP_111506817.1">
    <property type="nucleotide sequence ID" value="NZ_QKYN01000154.1"/>
</dbReference>
<sequence>MVDLVGGDRVAVGGVEAVGKNREFAQAAFALFDHGIKAVTGRSLREENKELFKEVSRLFTVRNGIAHGGEGPFMNEVRRHVATAGQVFAWCDCLALADTDS</sequence>
<protein>
    <submittedName>
        <fullName evidence="1">Uncharacterized protein</fullName>
    </submittedName>
</protein>
<evidence type="ECO:0000313" key="1">
    <source>
        <dbReference type="EMBL" id="RAG81553.1"/>
    </source>
</evidence>
<evidence type="ECO:0000313" key="2">
    <source>
        <dbReference type="Proteomes" id="UP000248889"/>
    </source>
</evidence>
<dbReference type="OrthoDB" id="2113993at201174"/>